<sequence length="401" mass="45061">MPSQPCLSPLLGHNSVHGQYLEQFVSAVRDRYPAVFDEVHSLITSPRQTLQIEFFDQHQTLAKATRRPPKISGWAQRLVNKIPRTENEWQKARRILGIENEENILSCLSRFRACGYDPEHGSPDGYSIFALADRVLSFTQEPSNSPGSVALTSFLFIITCHFDKSMASTDVEVTSALEAFLVKQNVKSKKSSKRYITGALKVAALIDRLYGKLQHRAFELLMHFFKPLNDTMPYTNLCNITENDLSHIESQVEIWKPVSEIQASAPFCIVHLLQLWRPTCNLAQIGESLKTALHYTTGPNVLLQALEKQSLSPCLKRKRDESDWCGDKRASYWSEDPTLCSDAGIVKPSRLGDPKSTPHVYAAVEMLPSQNVGLEEVDDDWVNAFAVGNISTNGQPEHSLY</sequence>
<keyword evidence="2" id="KW-1185">Reference proteome</keyword>
<organism evidence="1 2">
    <name type="scientific">Fusarium torulosum</name>
    <dbReference type="NCBI Taxonomy" id="33205"/>
    <lineage>
        <taxon>Eukaryota</taxon>
        <taxon>Fungi</taxon>
        <taxon>Dikarya</taxon>
        <taxon>Ascomycota</taxon>
        <taxon>Pezizomycotina</taxon>
        <taxon>Sordariomycetes</taxon>
        <taxon>Hypocreomycetidae</taxon>
        <taxon>Hypocreales</taxon>
        <taxon>Nectriaceae</taxon>
        <taxon>Fusarium</taxon>
    </lineage>
</organism>
<protein>
    <submittedName>
        <fullName evidence="1">Uncharacterized protein</fullName>
    </submittedName>
</protein>
<evidence type="ECO:0000313" key="2">
    <source>
        <dbReference type="Proteomes" id="UP001187734"/>
    </source>
</evidence>
<dbReference type="EMBL" id="ONZP01000058">
    <property type="protein sequence ID" value="SPJ72377.1"/>
    <property type="molecule type" value="Genomic_DNA"/>
</dbReference>
<gene>
    <name evidence="1" type="ORF">FTOL_02105</name>
</gene>
<proteinExistence type="predicted"/>
<name>A0AAE8SEA2_9HYPO</name>
<reference evidence="1" key="1">
    <citation type="submission" date="2018-03" db="EMBL/GenBank/DDBJ databases">
        <authorList>
            <person name="Guldener U."/>
        </authorList>
    </citation>
    <scope>NUCLEOTIDE SEQUENCE</scope>
</reference>
<dbReference type="Proteomes" id="UP001187734">
    <property type="component" value="Unassembled WGS sequence"/>
</dbReference>
<comment type="caution">
    <text evidence="1">The sequence shown here is derived from an EMBL/GenBank/DDBJ whole genome shotgun (WGS) entry which is preliminary data.</text>
</comment>
<accession>A0AAE8SEA2</accession>
<evidence type="ECO:0000313" key="1">
    <source>
        <dbReference type="EMBL" id="SPJ72377.1"/>
    </source>
</evidence>
<dbReference type="AlphaFoldDB" id="A0AAE8SEA2"/>